<evidence type="ECO:0000256" key="1">
    <source>
        <dbReference type="SAM" id="MobiDB-lite"/>
    </source>
</evidence>
<organism evidence="2 3">
    <name type="scientific">Phaseolus angularis</name>
    <name type="common">Azuki bean</name>
    <name type="synonym">Vigna angularis</name>
    <dbReference type="NCBI Taxonomy" id="3914"/>
    <lineage>
        <taxon>Eukaryota</taxon>
        <taxon>Viridiplantae</taxon>
        <taxon>Streptophyta</taxon>
        <taxon>Embryophyta</taxon>
        <taxon>Tracheophyta</taxon>
        <taxon>Spermatophyta</taxon>
        <taxon>Magnoliopsida</taxon>
        <taxon>eudicotyledons</taxon>
        <taxon>Gunneridae</taxon>
        <taxon>Pentapetalae</taxon>
        <taxon>rosids</taxon>
        <taxon>fabids</taxon>
        <taxon>Fabales</taxon>
        <taxon>Fabaceae</taxon>
        <taxon>Papilionoideae</taxon>
        <taxon>50 kb inversion clade</taxon>
        <taxon>NPAAA clade</taxon>
        <taxon>indigoferoid/millettioid clade</taxon>
        <taxon>Phaseoleae</taxon>
        <taxon>Vigna</taxon>
    </lineage>
</organism>
<gene>
    <name evidence="2" type="ORF">LR48_Vigan07g084900</name>
</gene>
<sequence>MKLEGGVFDSIPAWGLDLASRQPVAEDIDDVEGDMQREAHVAFGFDFESCNGRKMDFPEGARKEGNNSMNPDVATTSDVPNIKIKVPGDGERHDQTPPPVAASHASSSDSVMKLRTLDMGLCWELILRTSVLVFGRAARHGGLDVVVSEVNFVGEALWESGGK</sequence>
<feature type="region of interest" description="Disordered" evidence="1">
    <location>
        <begin position="56"/>
        <end position="107"/>
    </location>
</feature>
<reference evidence="3" key="1">
    <citation type="journal article" date="2015" name="Proc. Natl. Acad. Sci. U.S.A.">
        <title>Genome sequencing of adzuki bean (Vigna angularis) provides insight into high starch and low fat accumulation and domestication.</title>
        <authorList>
            <person name="Yang K."/>
            <person name="Tian Z."/>
            <person name="Chen C."/>
            <person name="Luo L."/>
            <person name="Zhao B."/>
            <person name="Wang Z."/>
            <person name="Yu L."/>
            <person name="Li Y."/>
            <person name="Sun Y."/>
            <person name="Li W."/>
            <person name="Chen Y."/>
            <person name="Li Y."/>
            <person name="Zhang Y."/>
            <person name="Ai D."/>
            <person name="Zhao J."/>
            <person name="Shang C."/>
            <person name="Ma Y."/>
            <person name="Wu B."/>
            <person name="Wang M."/>
            <person name="Gao L."/>
            <person name="Sun D."/>
            <person name="Zhang P."/>
            <person name="Guo F."/>
            <person name="Wang W."/>
            <person name="Li Y."/>
            <person name="Wang J."/>
            <person name="Varshney R.K."/>
            <person name="Wang J."/>
            <person name="Ling H.Q."/>
            <person name="Wan P."/>
        </authorList>
    </citation>
    <scope>NUCLEOTIDE SEQUENCE</scope>
    <source>
        <strain evidence="3">cv. Jingnong 6</strain>
    </source>
</reference>
<dbReference type="EMBL" id="CM003377">
    <property type="protein sequence ID" value="KOM47145.1"/>
    <property type="molecule type" value="Genomic_DNA"/>
</dbReference>
<feature type="compositionally biased region" description="Basic and acidic residues" evidence="1">
    <location>
        <begin position="86"/>
        <end position="95"/>
    </location>
</feature>
<feature type="compositionally biased region" description="Polar residues" evidence="1">
    <location>
        <begin position="66"/>
        <end position="79"/>
    </location>
</feature>
<dbReference type="Gramene" id="KOM47145">
    <property type="protein sequence ID" value="KOM47145"/>
    <property type="gene ID" value="LR48_Vigan07g084900"/>
</dbReference>
<feature type="compositionally biased region" description="Basic and acidic residues" evidence="1">
    <location>
        <begin position="56"/>
        <end position="65"/>
    </location>
</feature>
<dbReference type="Proteomes" id="UP000053144">
    <property type="component" value="Chromosome 7"/>
</dbReference>
<proteinExistence type="predicted"/>
<accession>A0A0L9UWA9</accession>
<evidence type="ECO:0000313" key="2">
    <source>
        <dbReference type="EMBL" id="KOM47145.1"/>
    </source>
</evidence>
<name>A0A0L9UWA9_PHAAN</name>
<dbReference type="AlphaFoldDB" id="A0A0L9UWA9"/>
<protein>
    <submittedName>
        <fullName evidence="2">Uncharacterized protein</fullName>
    </submittedName>
</protein>
<evidence type="ECO:0000313" key="3">
    <source>
        <dbReference type="Proteomes" id="UP000053144"/>
    </source>
</evidence>